<evidence type="ECO:0000313" key="2">
    <source>
        <dbReference type="Proteomes" id="UP001057402"/>
    </source>
</evidence>
<accession>A0ACB9S9R5</accession>
<keyword evidence="2" id="KW-1185">Reference proteome</keyword>
<sequence length="127" mass="13729">MKDDDAPEQHGGIPSITSPRPRTEMPDFDLPSLSLGQDSDLDDDPGLTPCWVPEGAADQLAEDSGLEDNDDAPSLFRRLRRGVVGPSLETKARITISSSLEAGSGDVTMMMTLRNSLLRRIHVEVGN</sequence>
<name>A0ACB9S9R5_9MYRT</name>
<organism evidence="1 2">
    <name type="scientific">Melastoma candidum</name>
    <dbReference type="NCBI Taxonomy" id="119954"/>
    <lineage>
        <taxon>Eukaryota</taxon>
        <taxon>Viridiplantae</taxon>
        <taxon>Streptophyta</taxon>
        <taxon>Embryophyta</taxon>
        <taxon>Tracheophyta</taxon>
        <taxon>Spermatophyta</taxon>
        <taxon>Magnoliopsida</taxon>
        <taxon>eudicotyledons</taxon>
        <taxon>Gunneridae</taxon>
        <taxon>Pentapetalae</taxon>
        <taxon>rosids</taxon>
        <taxon>malvids</taxon>
        <taxon>Myrtales</taxon>
        <taxon>Melastomataceae</taxon>
        <taxon>Melastomatoideae</taxon>
        <taxon>Melastomateae</taxon>
        <taxon>Melastoma</taxon>
    </lineage>
</organism>
<gene>
    <name evidence="1" type="ORF">MLD38_000539</name>
</gene>
<dbReference type="Proteomes" id="UP001057402">
    <property type="component" value="Chromosome 1"/>
</dbReference>
<evidence type="ECO:0000313" key="1">
    <source>
        <dbReference type="EMBL" id="KAI4388186.1"/>
    </source>
</evidence>
<comment type="caution">
    <text evidence="1">The sequence shown here is derived from an EMBL/GenBank/DDBJ whole genome shotgun (WGS) entry which is preliminary data.</text>
</comment>
<protein>
    <submittedName>
        <fullName evidence="1">Uncharacterized protein</fullName>
    </submittedName>
</protein>
<dbReference type="EMBL" id="CM042880">
    <property type="protein sequence ID" value="KAI4388186.1"/>
    <property type="molecule type" value="Genomic_DNA"/>
</dbReference>
<proteinExistence type="predicted"/>
<reference evidence="2" key="1">
    <citation type="journal article" date="2023" name="Front. Plant Sci.">
        <title>Chromosomal-level genome assembly of Melastoma candidum provides insights into trichome evolution.</title>
        <authorList>
            <person name="Zhong Y."/>
            <person name="Wu W."/>
            <person name="Sun C."/>
            <person name="Zou P."/>
            <person name="Liu Y."/>
            <person name="Dai S."/>
            <person name="Zhou R."/>
        </authorList>
    </citation>
    <scope>NUCLEOTIDE SEQUENCE [LARGE SCALE GENOMIC DNA]</scope>
</reference>